<proteinExistence type="predicted"/>
<organism evidence="1 2">
    <name type="scientific">Serratia plymuthica</name>
    <dbReference type="NCBI Taxonomy" id="82996"/>
    <lineage>
        <taxon>Bacteria</taxon>
        <taxon>Pseudomonadati</taxon>
        <taxon>Pseudomonadota</taxon>
        <taxon>Gammaproteobacteria</taxon>
        <taxon>Enterobacterales</taxon>
        <taxon>Yersiniaceae</taxon>
        <taxon>Serratia</taxon>
    </lineage>
</organism>
<dbReference type="ESTHER" id="serod-d1rrj5">
    <property type="family name" value="Duf_900"/>
</dbReference>
<comment type="caution">
    <text evidence="1">The sequence shown here is derived from an EMBL/GenBank/DDBJ whole genome shotgun (WGS) entry which is preliminary data.</text>
</comment>
<dbReference type="Proteomes" id="UP000248196">
    <property type="component" value="Unassembled WGS sequence"/>
</dbReference>
<protein>
    <submittedName>
        <fullName evidence="1">Alpha/beta hydrolase</fullName>
    </submittedName>
</protein>
<dbReference type="AlphaFoldDB" id="A0A318P8Q3"/>
<reference evidence="1 2" key="1">
    <citation type="submission" date="2017-11" db="EMBL/GenBank/DDBJ databases">
        <title>Genome sequence of the oocydin A producing rhizobacterium Serratia plymuthica 4Rx5.</title>
        <authorList>
            <person name="Matilla M.A."/>
            <person name="Udaondo Z."/>
            <person name="Salmond G.P.C."/>
        </authorList>
    </citation>
    <scope>NUCLEOTIDE SEQUENCE [LARGE SCALE GENOMIC DNA]</scope>
    <source>
        <strain evidence="1 2">4Rx5</strain>
    </source>
</reference>
<evidence type="ECO:0000313" key="2">
    <source>
        <dbReference type="Proteomes" id="UP000248196"/>
    </source>
</evidence>
<dbReference type="EMBL" id="PESE01000001">
    <property type="protein sequence ID" value="PYD40046.1"/>
    <property type="molecule type" value="Genomic_DNA"/>
</dbReference>
<dbReference type="RefSeq" id="WP_004944568.1">
    <property type="nucleotide sequence ID" value="NZ_CP185735.1"/>
</dbReference>
<sequence>MLFITNRSPQGSFITEPGREFLFNLMDNTSSASVYYCYHDSFKNTNVELGSDDFLDKLDEAQPESILFYLHGFKNLPADVFDEAQRLQNLCDALAPFKIMVITLVWPCSGEKGIIKRYYDDKEAAKDSGSPFSRVIQRFVDWGKQRTAPCKSINMLSHSMGNQVLCSALNNWYQNSPDRRRLFDTTFMVAPDIESNALESHQPGEVICEVSRDVLVYHARDDIALKGSKVANADPLPRLGSQGPAYLTRIPRNVTVINCKKVNQPADPIIGHSYFRSLDGDATKPSLVILHIVDCLIKGEIVQDPFS</sequence>
<dbReference type="GO" id="GO:0016787">
    <property type="term" value="F:hydrolase activity"/>
    <property type="evidence" value="ECO:0007669"/>
    <property type="project" value="UniProtKB-KW"/>
</dbReference>
<name>A0A318P8Q3_SERPL</name>
<keyword evidence="1" id="KW-0378">Hydrolase</keyword>
<accession>A0A318P8Q3</accession>
<gene>
    <name evidence="1" type="ORF">CT690_01815</name>
</gene>
<evidence type="ECO:0000313" key="1">
    <source>
        <dbReference type="EMBL" id="PYD40046.1"/>
    </source>
</evidence>
<dbReference type="InterPro" id="IPR010297">
    <property type="entry name" value="DUF900_hydrolase"/>
</dbReference>
<dbReference type="OrthoDB" id="9797755at2"/>
<dbReference type="Pfam" id="PF05990">
    <property type="entry name" value="DUF900"/>
    <property type="match status" value="1"/>
</dbReference>